<evidence type="ECO:0000313" key="10">
    <source>
        <dbReference type="EMBL" id="KAK4373964.1"/>
    </source>
</evidence>
<dbReference type="Pfam" id="PF17766">
    <property type="entry name" value="fn3_6"/>
    <property type="match status" value="1"/>
</dbReference>
<protein>
    <submittedName>
        <fullName evidence="10">Uncharacterized protein</fullName>
    </submittedName>
</protein>
<sequence>MDVAIEDGVDILSLSLGGSTKPFHDDAIALRAYSAMEKGIFVSCPAGNKDPTPRSVGNEAPWILTVGASTLDRIIKATTVLGNKEEFQGESDFQPKDFPSTLSPLVYAGSNSSDINAPYCSTTSLNNTDLTGKIVLCEVGVGVTRVAKGQVVKAAGGVTMILMNRMQDGFTTSADAHVLIATDVTYEDGQKILAYINSTSNPLATITFQGTIIGDKNAPVIASFSSRCHSRATPGILKSDIIGPGVNILAAWPTSVENSTKPKPTFNIISDTVNLGNNTIQDENHEPANLFAIGAGHVNPSKANDPGFVYDIQPKDYVPYLCGLNYTNREVGIIVQQKINCLEVGSIQQGQLNYPSFSIILGSTPQTYTRTVTNVGEASSSYTVDVVSPPGVDVKVEPTVLNCTELNQKMSYQVMFSQSANLSSTGDVEGFLKWKSTKYSVRSPIAAYLTRIF</sequence>
<dbReference type="SUPFAM" id="SSF52743">
    <property type="entry name" value="Subtilisin-like"/>
    <property type="match status" value="1"/>
</dbReference>
<dbReference type="PANTHER" id="PTHR10795">
    <property type="entry name" value="PROPROTEIN CONVERTASE SUBTILISIN/KEXIN"/>
    <property type="match status" value="1"/>
</dbReference>
<dbReference type="Gene3D" id="3.50.30.30">
    <property type="match status" value="1"/>
</dbReference>
<dbReference type="InterPro" id="IPR041469">
    <property type="entry name" value="Subtilisin-like_FN3"/>
</dbReference>
<gene>
    <name evidence="10" type="ORF">RND71_004641</name>
</gene>
<dbReference type="InterPro" id="IPR046450">
    <property type="entry name" value="PA_dom_sf"/>
</dbReference>
<keyword evidence="5" id="KW-0720">Serine protease</keyword>
<dbReference type="InterPro" id="IPR000209">
    <property type="entry name" value="Peptidase_S8/S53_dom"/>
</dbReference>
<dbReference type="AlphaFoldDB" id="A0AAE1SNK2"/>
<evidence type="ECO:0000256" key="2">
    <source>
        <dbReference type="ARBA" id="ARBA00022670"/>
    </source>
</evidence>
<evidence type="ECO:0000313" key="11">
    <source>
        <dbReference type="Proteomes" id="UP001291623"/>
    </source>
</evidence>
<keyword evidence="2" id="KW-0645">Protease</keyword>
<dbReference type="GO" id="GO:0006508">
    <property type="term" value="P:proteolysis"/>
    <property type="evidence" value="ECO:0007669"/>
    <property type="project" value="UniProtKB-KW"/>
</dbReference>
<reference evidence="10" key="1">
    <citation type="submission" date="2023-12" db="EMBL/GenBank/DDBJ databases">
        <title>Genome assembly of Anisodus tanguticus.</title>
        <authorList>
            <person name="Wang Y.-J."/>
        </authorList>
    </citation>
    <scope>NUCLEOTIDE SEQUENCE</scope>
    <source>
        <strain evidence="10">KB-2021</strain>
        <tissue evidence="10">Leaf</tissue>
    </source>
</reference>
<dbReference type="Proteomes" id="UP001291623">
    <property type="component" value="Unassembled WGS sequence"/>
</dbReference>
<dbReference type="Gene3D" id="3.40.50.200">
    <property type="entry name" value="Peptidase S8/S53 domain"/>
    <property type="match status" value="2"/>
</dbReference>
<feature type="domain" description="PA" evidence="8">
    <location>
        <begin position="104"/>
        <end position="192"/>
    </location>
</feature>
<evidence type="ECO:0000256" key="5">
    <source>
        <dbReference type="ARBA" id="ARBA00022825"/>
    </source>
</evidence>
<dbReference type="Pfam" id="PF02225">
    <property type="entry name" value="PA"/>
    <property type="match status" value="1"/>
</dbReference>
<comment type="similarity">
    <text evidence="1">Belongs to the peptidase S8 family.</text>
</comment>
<keyword evidence="3" id="KW-0732">Signal</keyword>
<evidence type="ECO:0000259" key="7">
    <source>
        <dbReference type="Pfam" id="PF00082"/>
    </source>
</evidence>
<accession>A0AAE1SNK2</accession>
<keyword evidence="6" id="KW-0325">Glycoprotein</keyword>
<feature type="domain" description="Peptidase S8/S53" evidence="7">
    <location>
        <begin position="4"/>
        <end position="260"/>
    </location>
</feature>
<keyword evidence="4" id="KW-0378">Hydrolase</keyword>
<name>A0AAE1SNK2_9SOLA</name>
<dbReference type="SUPFAM" id="SSF52025">
    <property type="entry name" value="PA domain"/>
    <property type="match status" value="1"/>
</dbReference>
<dbReference type="EMBL" id="JAVYJV010000003">
    <property type="protein sequence ID" value="KAK4373964.1"/>
    <property type="molecule type" value="Genomic_DNA"/>
</dbReference>
<proteinExistence type="inferred from homology"/>
<evidence type="ECO:0000256" key="4">
    <source>
        <dbReference type="ARBA" id="ARBA00022801"/>
    </source>
</evidence>
<dbReference type="FunFam" id="3.50.30.30:FF:000005">
    <property type="entry name" value="subtilisin-like protease SBT1.5"/>
    <property type="match status" value="1"/>
</dbReference>
<evidence type="ECO:0000256" key="3">
    <source>
        <dbReference type="ARBA" id="ARBA00022729"/>
    </source>
</evidence>
<dbReference type="InterPro" id="IPR003137">
    <property type="entry name" value="PA_domain"/>
</dbReference>
<dbReference type="GO" id="GO:0004252">
    <property type="term" value="F:serine-type endopeptidase activity"/>
    <property type="evidence" value="ECO:0007669"/>
    <property type="project" value="InterPro"/>
</dbReference>
<dbReference type="Pfam" id="PF00082">
    <property type="entry name" value="Peptidase_S8"/>
    <property type="match status" value="1"/>
</dbReference>
<comment type="caution">
    <text evidence="10">The sequence shown here is derived from an EMBL/GenBank/DDBJ whole genome shotgun (WGS) entry which is preliminary data.</text>
</comment>
<dbReference type="InterPro" id="IPR045051">
    <property type="entry name" value="SBT"/>
</dbReference>
<organism evidence="10 11">
    <name type="scientific">Anisodus tanguticus</name>
    <dbReference type="NCBI Taxonomy" id="243964"/>
    <lineage>
        <taxon>Eukaryota</taxon>
        <taxon>Viridiplantae</taxon>
        <taxon>Streptophyta</taxon>
        <taxon>Embryophyta</taxon>
        <taxon>Tracheophyta</taxon>
        <taxon>Spermatophyta</taxon>
        <taxon>Magnoliopsida</taxon>
        <taxon>eudicotyledons</taxon>
        <taxon>Gunneridae</taxon>
        <taxon>Pentapetalae</taxon>
        <taxon>asterids</taxon>
        <taxon>lamiids</taxon>
        <taxon>Solanales</taxon>
        <taxon>Solanaceae</taxon>
        <taxon>Solanoideae</taxon>
        <taxon>Hyoscyameae</taxon>
        <taxon>Anisodus</taxon>
    </lineage>
</organism>
<dbReference type="CDD" id="cd02120">
    <property type="entry name" value="PA_subtilisin_like"/>
    <property type="match status" value="1"/>
</dbReference>
<keyword evidence="11" id="KW-1185">Reference proteome</keyword>
<evidence type="ECO:0000256" key="1">
    <source>
        <dbReference type="ARBA" id="ARBA00011073"/>
    </source>
</evidence>
<dbReference type="Gene3D" id="2.60.40.2310">
    <property type="match status" value="1"/>
</dbReference>
<dbReference type="InterPro" id="IPR036852">
    <property type="entry name" value="Peptidase_S8/S53_dom_sf"/>
</dbReference>
<evidence type="ECO:0000259" key="8">
    <source>
        <dbReference type="Pfam" id="PF02225"/>
    </source>
</evidence>
<evidence type="ECO:0000256" key="6">
    <source>
        <dbReference type="ARBA" id="ARBA00023180"/>
    </source>
</evidence>
<feature type="domain" description="Subtilisin-like protease fibronectin type-III" evidence="9">
    <location>
        <begin position="351"/>
        <end position="446"/>
    </location>
</feature>
<evidence type="ECO:0000259" key="9">
    <source>
        <dbReference type="Pfam" id="PF17766"/>
    </source>
</evidence>